<proteinExistence type="predicted"/>
<sequence length="146" mass="14422">MAGASGLLSGCAMPGFPRLAGPAVMADADLLRGVLAESARLAARYEAAIGALPAEAERLTVVRDAHRAHADALLRALDTATAPADPSASAAPGGTVTLKTLAEDERAASGRAATACLGVLSHHAPLVGTIAAARATHAESLAGAQQ</sequence>
<name>A0A8J4DR10_9ACTN</name>
<organism evidence="1 2">
    <name type="scientific">Virgisporangium aliadipatigenens</name>
    <dbReference type="NCBI Taxonomy" id="741659"/>
    <lineage>
        <taxon>Bacteria</taxon>
        <taxon>Bacillati</taxon>
        <taxon>Actinomycetota</taxon>
        <taxon>Actinomycetes</taxon>
        <taxon>Micromonosporales</taxon>
        <taxon>Micromonosporaceae</taxon>
        <taxon>Virgisporangium</taxon>
    </lineage>
</organism>
<protein>
    <recommendedName>
        <fullName evidence="3">DUF4439 domain-containing protein</fullName>
    </recommendedName>
</protein>
<dbReference type="Proteomes" id="UP000619260">
    <property type="component" value="Unassembled WGS sequence"/>
</dbReference>
<comment type="caution">
    <text evidence="1">The sequence shown here is derived from an EMBL/GenBank/DDBJ whole genome shotgun (WGS) entry which is preliminary data.</text>
</comment>
<keyword evidence="2" id="KW-1185">Reference proteome</keyword>
<dbReference type="EMBL" id="BOPF01000008">
    <property type="protein sequence ID" value="GIJ45867.1"/>
    <property type="molecule type" value="Genomic_DNA"/>
</dbReference>
<reference evidence="1" key="1">
    <citation type="submission" date="2021-01" db="EMBL/GenBank/DDBJ databases">
        <title>Whole genome shotgun sequence of Virgisporangium aliadipatigenens NBRC 105644.</title>
        <authorList>
            <person name="Komaki H."/>
            <person name="Tamura T."/>
        </authorList>
    </citation>
    <scope>NUCLEOTIDE SEQUENCE</scope>
    <source>
        <strain evidence="1">NBRC 105644</strain>
    </source>
</reference>
<evidence type="ECO:0000313" key="1">
    <source>
        <dbReference type="EMBL" id="GIJ45867.1"/>
    </source>
</evidence>
<dbReference type="AlphaFoldDB" id="A0A8J4DR10"/>
<accession>A0A8J4DR10</accession>
<evidence type="ECO:0008006" key="3">
    <source>
        <dbReference type="Google" id="ProtNLM"/>
    </source>
</evidence>
<evidence type="ECO:0000313" key="2">
    <source>
        <dbReference type="Proteomes" id="UP000619260"/>
    </source>
</evidence>
<gene>
    <name evidence="1" type="ORF">Val02_27530</name>
</gene>